<keyword evidence="4" id="KW-0807">Transducer</keyword>
<feature type="compositionally biased region" description="Low complexity" evidence="7">
    <location>
        <begin position="128"/>
        <end position="161"/>
    </location>
</feature>
<keyword evidence="1 6" id="KW-0479">Metal-binding</keyword>
<feature type="compositionally biased region" description="Acidic residues" evidence="7">
    <location>
        <begin position="167"/>
        <end position="177"/>
    </location>
</feature>
<evidence type="ECO:0000313" key="9">
    <source>
        <dbReference type="Proteomes" id="UP001212997"/>
    </source>
</evidence>
<feature type="compositionally biased region" description="Low complexity" evidence="7">
    <location>
        <begin position="249"/>
        <end position="268"/>
    </location>
</feature>
<dbReference type="GO" id="GO:0007188">
    <property type="term" value="P:adenylate cyclase-modulating G protein-coupled receptor signaling pathway"/>
    <property type="evidence" value="ECO:0007669"/>
    <property type="project" value="TreeGrafter"/>
</dbReference>
<gene>
    <name evidence="8" type="ORF">NLI96_g3925</name>
</gene>
<dbReference type="Proteomes" id="UP001212997">
    <property type="component" value="Unassembled WGS sequence"/>
</dbReference>
<feature type="binding site" evidence="6">
    <location>
        <position position="430"/>
    </location>
    <ligand>
        <name>Mg(2+)</name>
        <dbReference type="ChEBI" id="CHEBI:18420"/>
    </ligand>
</feature>
<dbReference type="SMART" id="SM00275">
    <property type="entry name" value="G_alpha"/>
    <property type="match status" value="1"/>
</dbReference>
<evidence type="ECO:0000256" key="5">
    <source>
        <dbReference type="PIRSR" id="PIRSR601019-1"/>
    </source>
</evidence>
<feature type="region of interest" description="Disordered" evidence="7">
    <location>
        <begin position="320"/>
        <end position="344"/>
    </location>
</feature>
<dbReference type="GO" id="GO:0003924">
    <property type="term" value="F:GTPase activity"/>
    <property type="evidence" value="ECO:0007669"/>
    <property type="project" value="InterPro"/>
</dbReference>
<dbReference type="InterPro" id="IPR027417">
    <property type="entry name" value="P-loop_NTPase"/>
</dbReference>
<evidence type="ECO:0000256" key="2">
    <source>
        <dbReference type="ARBA" id="ARBA00022741"/>
    </source>
</evidence>
<feature type="region of interest" description="Disordered" evidence="7">
    <location>
        <begin position="1"/>
        <end position="39"/>
    </location>
</feature>
<feature type="region of interest" description="Disordered" evidence="7">
    <location>
        <begin position="128"/>
        <end position="215"/>
    </location>
</feature>
<dbReference type="GO" id="GO:0005737">
    <property type="term" value="C:cytoplasm"/>
    <property type="evidence" value="ECO:0007669"/>
    <property type="project" value="TreeGrafter"/>
</dbReference>
<evidence type="ECO:0000256" key="7">
    <source>
        <dbReference type="SAM" id="MobiDB-lite"/>
    </source>
</evidence>
<comment type="caution">
    <text evidence="8">The sequence shown here is derived from an EMBL/GenBank/DDBJ whole genome shotgun (WGS) entry which is preliminary data.</text>
</comment>
<sequence length="613" mass="68859">MALETPDPLALALAPPANETPGERWEREQNEAAARRVSEQIDDQIKAEKAALKKKKKPIRVLLLGQSESGKSTTVKNFQLAYAYSSFLEERASWTAVIHLNLVRSVNTILDILAKEVAFSQLSINTITPNSSLSSTSPSSSQRSRSPFRFSPTAAEDSSSSPRTDTDPEQEPSENDESPAILPLKPLRPSPGPSKSQFSDAKQSSTPHLSFSLTKPPKLAFNDIHSYLLTRLSPVLRQLQSDLELSLGSATTDPPASSTGSSSAAPWSKFDDLMGKESGNPRRPKEFFITSRSGWRSALNRVRFGGGRNSIGLRTSEEAVYSDRSSKRHNPIPGFTSDNDDEMREDEYSRDVDEDNLPLHQYAGSSRDVLSEYAEDIKVLWTDPIVQAMLTRRKVRLEEGPGFFLNDVARIASKQYDPSPDDVVRARLRTMGVQEYKFVFEKGSEAGREWILYDVGGARSSRHAWYPYFDDMNAIIFLAPINCFDERLTEDKKVNRLEDSLLLWKAVVGCRILRKVQFILFLNKCDLLQKKLLRGVQVKDYVASYGERPNDARAVAKYFRQQFKDILVRHSPDKRGFYSYLTTVIDTKATALTVAAVREGIQRKHLKEAEILP</sequence>
<dbReference type="GO" id="GO:0005525">
    <property type="term" value="F:GTP binding"/>
    <property type="evidence" value="ECO:0007669"/>
    <property type="project" value="UniProtKB-KW"/>
</dbReference>
<dbReference type="GO" id="GO:0046872">
    <property type="term" value="F:metal ion binding"/>
    <property type="evidence" value="ECO:0007669"/>
    <property type="project" value="UniProtKB-KW"/>
</dbReference>
<dbReference type="GO" id="GO:0005834">
    <property type="term" value="C:heterotrimeric G-protein complex"/>
    <property type="evidence" value="ECO:0007669"/>
    <property type="project" value="TreeGrafter"/>
</dbReference>
<keyword evidence="2 5" id="KW-0547">Nucleotide-binding</keyword>
<dbReference type="PANTHER" id="PTHR10218">
    <property type="entry name" value="GTP-BINDING PROTEIN ALPHA SUBUNIT"/>
    <property type="match status" value="1"/>
</dbReference>
<dbReference type="PROSITE" id="PS51882">
    <property type="entry name" value="G_ALPHA"/>
    <property type="match status" value="1"/>
</dbReference>
<dbReference type="SUPFAM" id="SSF52540">
    <property type="entry name" value="P-loop containing nucleoside triphosphate hydrolases"/>
    <property type="match status" value="1"/>
</dbReference>
<evidence type="ECO:0008006" key="10">
    <source>
        <dbReference type="Google" id="ProtNLM"/>
    </source>
</evidence>
<keyword evidence="3 5" id="KW-0342">GTP-binding</keyword>
<keyword evidence="9" id="KW-1185">Reference proteome</keyword>
<dbReference type="EMBL" id="JANAWD010000108">
    <property type="protein sequence ID" value="KAJ3486871.1"/>
    <property type="molecule type" value="Genomic_DNA"/>
</dbReference>
<evidence type="ECO:0000256" key="3">
    <source>
        <dbReference type="ARBA" id="ARBA00023134"/>
    </source>
</evidence>
<dbReference type="Gene3D" id="1.10.400.10">
    <property type="entry name" value="GI Alpha 1, domain 2-like"/>
    <property type="match status" value="1"/>
</dbReference>
<dbReference type="PRINTS" id="PR00318">
    <property type="entry name" value="GPROTEINA"/>
</dbReference>
<feature type="compositionally biased region" description="Low complexity" evidence="7">
    <location>
        <begin position="1"/>
        <end position="20"/>
    </location>
</feature>
<organism evidence="8 9">
    <name type="scientific">Meripilus lineatus</name>
    <dbReference type="NCBI Taxonomy" id="2056292"/>
    <lineage>
        <taxon>Eukaryota</taxon>
        <taxon>Fungi</taxon>
        <taxon>Dikarya</taxon>
        <taxon>Basidiomycota</taxon>
        <taxon>Agaricomycotina</taxon>
        <taxon>Agaricomycetes</taxon>
        <taxon>Polyporales</taxon>
        <taxon>Meripilaceae</taxon>
        <taxon>Meripilus</taxon>
    </lineage>
</organism>
<dbReference type="AlphaFoldDB" id="A0AAD5YIH8"/>
<dbReference type="FunFam" id="3.40.50.300:FF:000692">
    <property type="entry name" value="Guanine nucleotide-binding protein subunit alpha"/>
    <property type="match status" value="1"/>
</dbReference>
<evidence type="ECO:0000313" key="8">
    <source>
        <dbReference type="EMBL" id="KAJ3486871.1"/>
    </source>
</evidence>
<proteinExistence type="predicted"/>
<dbReference type="Pfam" id="PF00503">
    <property type="entry name" value="G-alpha"/>
    <property type="match status" value="2"/>
</dbReference>
<dbReference type="Gene3D" id="3.40.50.300">
    <property type="entry name" value="P-loop containing nucleotide triphosphate hydrolases"/>
    <property type="match status" value="2"/>
</dbReference>
<accession>A0AAD5YIH8</accession>
<dbReference type="GO" id="GO:0001664">
    <property type="term" value="F:G protein-coupled receptor binding"/>
    <property type="evidence" value="ECO:0007669"/>
    <property type="project" value="TreeGrafter"/>
</dbReference>
<evidence type="ECO:0000256" key="6">
    <source>
        <dbReference type="PIRSR" id="PIRSR601019-2"/>
    </source>
</evidence>
<feature type="region of interest" description="Disordered" evidence="7">
    <location>
        <begin position="247"/>
        <end position="287"/>
    </location>
</feature>
<feature type="compositionally biased region" description="Polar residues" evidence="7">
    <location>
        <begin position="193"/>
        <end position="213"/>
    </location>
</feature>
<reference evidence="8" key="1">
    <citation type="submission" date="2022-07" db="EMBL/GenBank/DDBJ databases">
        <title>Genome Sequence of Physisporinus lineatus.</title>
        <authorList>
            <person name="Buettner E."/>
        </authorList>
    </citation>
    <scope>NUCLEOTIDE SEQUENCE</scope>
    <source>
        <strain evidence="8">VT162</strain>
    </source>
</reference>
<feature type="compositionally biased region" description="Basic and acidic residues" evidence="7">
    <location>
        <begin position="269"/>
        <end position="286"/>
    </location>
</feature>
<protein>
    <recommendedName>
        <fullName evidence="10">G-alpha-domain-containing protein</fullName>
    </recommendedName>
</protein>
<evidence type="ECO:0000256" key="4">
    <source>
        <dbReference type="ARBA" id="ARBA00023224"/>
    </source>
</evidence>
<feature type="binding site" evidence="5">
    <location>
        <begin position="523"/>
        <end position="526"/>
    </location>
    <ligand>
        <name>GTP</name>
        <dbReference type="ChEBI" id="CHEBI:37565"/>
    </ligand>
</feature>
<dbReference type="GO" id="GO:0031683">
    <property type="term" value="F:G-protein beta/gamma-subunit complex binding"/>
    <property type="evidence" value="ECO:0007669"/>
    <property type="project" value="InterPro"/>
</dbReference>
<dbReference type="PANTHER" id="PTHR10218:SF360">
    <property type="entry name" value="GUANINE NUCLEOTIDE-BINDING PROTEIN SUBUNIT ALPHA HOMOLOG"/>
    <property type="match status" value="1"/>
</dbReference>
<dbReference type="InterPro" id="IPR001019">
    <property type="entry name" value="Gprotein_alpha_su"/>
</dbReference>
<dbReference type="InterPro" id="IPR011025">
    <property type="entry name" value="GproteinA_insert"/>
</dbReference>
<keyword evidence="6" id="KW-0460">Magnesium</keyword>
<evidence type="ECO:0000256" key="1">
    <source>
        <dbReference type="ARBA" id="ARBA00022723"/>
    </source>
</evidence>
<name>A0AAD5YIH8_9APHY</name>
<feature type="compositionally biased region" description="Basic and acidic residues" evidence="7">
    <location>
        <begin position="21"/>
        <end position="39"/>
    </location>
</feature>
<dbReference type="SUPFAM" id="SSF47895">
    <property type="entry name" value="Transducin (alpha subunit), insertion domain"/>
    <property type="match status" value="1"/>
</dbReference>